<evidence type="ECO:0000256" key="11">
    <source>
        <dbReference type="NCBIfam" id="TIGR02224"/>
    </source>
</evidence>
<evidence type="ECO:0000256" key="2">
    <source>
        <dbReference type="ARBA" id="ARBA00006657"/>
    </source>
</evidence>
<evidence type="ECO:0000256" key="8">
    <source>
        <dbReference type="ARBA" id="ARBA00023172"/>
    </source>
</evidence>
<dbReference type="InterPro" id="IPR044068">
    <property type="entry name" value="CB"/>
</dbReference>
<keyword evidence="4 10" id="KW-0132">Cell division</keyword>
<feature type="active site" evidence="10">
    <location>
        <position position="250"/>
    </location>
</feature>
<dbReference type="NCBIfam" id="NF001399">
    <property type="entry name" value="PRK00283.1"/>
    <property type="match status" value="1"/>
</dbReference>
<dbReference type="InterPro" id="IPR050090">
    <property type="entry name" value="Tyrosine_recombinase_XerCD"/>
</dbReference>
<dbReference type="Pfam" id="PF02899">
    <property type="entry name" value="Phage_int_SAM_1"/>
    <property type="match status" value="1"/>
</dbReference>
<evidence type="ECO:0000256" key="7">
    <source>
        <dbReference type="ARBA" id="ARBA00023125"/>
    </source>
</evidence>
<dbReference type="AlphaFoldDB" id="A0A0C1PP76"/>
<dbReference type="Gene3D" id="1.10.443.10">
    <property type="entry name" value="Intergrase catalytic core"/>
    <property type="match status" value="1"/>
</dbReference>
<dbReference type="GeneID" id="74912742"/>
<evidence type="ECO:0000256" key="6">
    <source>
        <dbReference type="ARBA" id="ARBA00022908"/>
    </source>
</evidence>
<feature type="domain" description="Tyr recombinase" evidence="12">
    <location>
        <begin position="111"/>
        <end position="298"/>
    </location>
</feature>
<evidence type="ECO:0000256" key="1">
    <source>
        <dbReference type="ARBA" id="ARBA00004496"/>
    </source>
</evidence>
<dbReference type="PANTHER" id="PTHR30349:SF77">
    <property type="entry name" value="TYROSINE RECOMBINASE XERC"/>
    <property type="match status" value="1"/>
</dbReference>
<feature type="active site" evidence="10">
    <location>
        <position position="177"/>
    </location>
</feature>
<feature type="active site" evidence="10">
    <location>
        <position position="253"/>
    </location>
</feature>
<proteinExistence type="inferred from homology"/>
<dbReference type="SUPFAM" id="SSF56349">
    <property type="entry name" value="DNA breaking-rejoining enzymes"/>
    <property type="match status" value="1"/>
</dbReference>
<dbReference type="Proteomes" id="UP000031397">
    <property type="component" value="Unassembled WGS sequence"/>
</dbReference>
<dbReference type="InterPro" id="IPR002104">
    <property type="entry name" value="Integrase_catalytic"/>
</dbReference>
<accession>A0A0C1PP76</accession>
<evidence type="ECO:0000313" key="14">
    <source>
        <dbReference type="EMBL" id="KID42582.1"/>
    </source>
</evidence>
<keyword evidence="7 10" id="KW-0238">DNA-binding</keyword>
<dbReference type="InterPro" id="IPR023009">
    <property type="entry name" value="Tyrosine_recombinase_XerC/XerD"/>
</dbReference>
<dbReference type="NCBIfam" id="NF040815">
    <property type="entry name" value="recomb_XerA_Arch"/>
    <property type="match status" value="1"/>
</dbReference>
<reference evidence="14 15" key="1">
    <citation type="submission" date="2014-06" db="EMBL/GenBank/DDBJ databases">
        <title>Functional and comparative genomic analyses of the Drosophila gut microbiota identify candidate symbiosis factors.</title>
        <authorList>
            <person name="Newell P.D."/>
            <person name="Chaston J.M."/>
            <person name="Douglas A.E."/>
        </authorList>
    </citation>
    <scope>NUCLEOTIDE SEQUENCE [LARGE SCALE GENOMIC DNA]</scope>
    <source>
        <strain evidence="14 15">DmCS_002</strain>
    </source>
</reference>
<dbReference type="InterPro" id="IPR010998">
    <property type="entry name" value="Integrase_recombinase_N"/>
</dbReference>
<dbReference type="PANTHER" id="PTHR30349">
    <property type="entry name" value="PHAGE INTEGRASE-RELATED"/>
    <property type="match status" value="1"/>
</dbReference>
<organism evidence="14 15">
    <name type="scientific">Fructilactobacillus fructivorans</name>
    <dbReference type="NCBI Taxonomy" id="1614"/>
    <lineage>
        <taxon>Bacteria</taxon>
        <taxon>Bacillati</taxon>
        <taxon>Bacillota</taxon>
        <taxon>Bacilli</taxon>
        <taxon>Lactobacillales</taxon>
        <taxon>Lactobacillaceae</taxon>
        <taxon>Fructilactobacillus</taxon>
    </lineage>
</organism>
<evidence type="ECO:0000256" key="4">
    <source>
        <dbReference type="ARBA" id="ARBA00022618"/>
    </source>
</evidence>
<comment type="subunit">
    <text evidence="10">Forms a cyclic heterotetrameric complex composed of two molecules of XerC and two molecules of XerD.</text>
</comment>
<dbReference type="PROSITE" id="PS51898">
    <property type="entry name" value="TYR_RECOMBINASE"/>
    <property type="match status" value="1"/>
</dbReference>
<dbReference type="PROSITE" id="PS51900">
    <property type="entry name" value="CB"/>
    <property type="match status" value="1"/>
</dbReference>
<keyword evidence="9 10" id="KW-0131">Cell cycle</keyword>
<keyword evidence="5 10" id="KW-0159">Chromosome partition</keyword>
<dbReference type="CDD" id="cd00798">
    <property type="entry name" value="INT_XerDC_C"/>
    <property type="match status" value="1"/>
</dbReference>
<keyword evidence="8 10" id="KW-0233">DNA recombination</keyword>
<sequence>MKTKNQDLINLFIKYIINERQYSDDTAKAYKDDVEEFNTFLRDSGKQKDFKAIDNFDVEVFLSSLHDRGDENSTIARKISSLRSFFNFLLNNELVSDNPFEYVHIKKHNKHLPRFFYQKELDILFKTARKNHNKQMATRDSAILEVLYGTGMRVSECSNLTLSNIDFGNRIMLVLGKGNKERYLPFGRYAKNAILKYLEVCRTPLMNKYHKDHDFLFINQHGDQLSSRGIEYVLDKIMKNSGMNGSIHPHMLRHTFATQMLNNGADLRTVQELLGHSDLSTTQIYTHVTKEGLLKNYSKFFKRPDEDNPN</sequence>
<comment type="subcellular location">
    <subcellularLocation>
        <location evidence="1 10">Cytoplasm</location>
    </subcellularLocation>
</comment>
<dbReference type="Gene3D" id="1.10.150.130">
    <property type="match status" value="1"/>
</dbReference>
<protein>
    <recommendedName>
        <fullName evidence="10 11">Tyrosine recombinase XerC</fullName>
    </recommendedName>
</protein>
<dbReference type="InterPro" id="IPR004107">
    <property type="entry name" value="Integrase_SAM-like_N"/>
</dbReference>
<dbReference type="GO" id="GO:0051301">
    <property type="term" value="P:cell division"/>
    <property type="evidence" value="ECO:0007669"/>
    <property type="project" value="UniProtKB-UniRule"/>
</dbReference>
<dbReference type="GO" id="GO:0009037">
    <property type="term" value="F:tyrosine-based site-specific recombinase activity"/>
    <property type="evidence" value="ECO:0007669"/>
    <property type="project" value="UniProtKB-UniRule"/>
</dbReference>
<dbReference type="OrthoDB" id="9801717at2"/>
<feature type="domain" description="Core-binding (CB)" evidence="13">
    <location>
        <begin position="3"/>
        <end position="90"/>
    </location>
</feature>
<dbReference type="Pfam" id="PF00589">
    <property type="entry name" value="Phage_integrase"/>
    <property type="match status" value="1"/>
</dbReference>
<feature type="active site" description="O-(3'-phospho-DNA)-tyrosine intermediate" evidence="10">
    <location>
        <position position="285"/>
    </location>
</feature>
<feature type="active site" evidence="10">
    <location>
        <position position="153"/>
    </location>
</feature>
<dbReference type="PATRIC" id="fig|1614.7.peg.26"/>
<dbReference type="GO" id="GO:0003677">
    <property type="term" value="F:DNA binding"/>
    <property type="evidence" value="ECO:0007669"/>
    <property type="project" value="UniProtKB-UniRule"/>
</dbReference>
<keyword evidence="3 10" id="KW-0963">Cytoplasm</keyword>
<evidence type="ECO:0000256" key="10">
    <source>
        <dbReference type="HAMAP-Rule" id="MF_01808"/>
    </source>
</evidence>
<comment type="caution">
    <text evidence="14">The sequence shown here is derived from an EMBL/GenBank/DDBJ whole genome shotgun (WGS) entry which is preliminary data.</text>
</comment>
<comment type="function">
    <text evidence="10">Site-specific tyrosine recombinase, which acts by catalyzing the cutting and rejoining of the recombining DNA molecules. The XerC-XerD complex is essential to convert dimers of the bacterial chromosome into monomers to permit their segregation at cell division. It also contributes to the segregational stability of plasmids.</text>
</comment>
<evidence type="ECO:0000256" key="5">
    <source>
        <dbReference type="ARBA" id="ARBA00022829"/>
    </source>
</evidence>
<evidence type="ECO:0000313" key="15">
    <source>
        <dbReference type="Proteomes" id="UP000031397"/>
    </source>
</evidence>
<evidence type="ECO:0000259" key="13">
    <source>
        <dbReference type="PROSITE" id="PS51900"/>
    </source>
</evidence>
<dbReference type="EMBL" id="JOJZ01000007">
    <property type="protein sequence ID" value="KID42582.1"/>
    <property type="molecule type" value="Genomic_DNA"/>
</dbReference>
<name>A0A0C1PP76_9LACO</name>
<evidence type="ECO:0000256" key="9">
    <source>
        <dbReference type="ARBA" id="ARBA00023306"/>
    </source>
</evidence>
<dbReference type="InterPro" id="IPR011010">
    <property type="entry name" value="DNA_brk_join_enz"/>
</dbReference>
<evidence type="ECO:0000259" key="12">
    <source>
        <dbReference type="PROSITE" id="PS51898"/>
    </source>
</evidence>
<dbReference type="HAMAP" id="MF_01808">
    <property type="entry name" value="Recomb_XerC_XerD"/>
    <property type="match status" value="1"/>
</dbReference>
<comment type="similarity">
    <text evidence="2 10">Belongs to the 'phage' integrase family. XerC subfamily.</text>
</comment>
<dbReference type="GO" id="GO:0006313">
    <property type="term" value="P:DNA transposition"/>
    <property type="evidence" value="ECO:0007669"/>
    <property type="project" value="UniProtKB-UniRule"/>
</dbReference>
<gene>
    <name evidence="10" type="primary">xerC</name>
    <name evidence="14" type="ORF">LfDm3_0034</name>
</gene>
<dbReference type="GO" id="GO:0007059">
    <property type="term" value="P:chromosome segregation"/>
    <property type="evidence" value="ECO:0007669"/>
    <property type="project" value="UniProtKB-UniRule"/>
</dbReference>
<evidence type="ECO:0000256" key="3">
    <source>
        <dbReference type="ARBA" id="ARBA00022490"/>
    </source>
</evidence>
<dbReference type="InterPro" id="IPR011931">
    <property type="entry name" value="Recomb_XerC"/>
</dbReference>
<dbReference type="InterPro" id="IPR013762">
    <property type="entry name" value="Integrase-like_cat_sf"/>
</dbReference>
<keyword evidence="15" id="KW-1185">Reference proteome</keyword>
<dbReference type="NCBIfam" id="TIGR02224">
    <property type="entry name" value="recomb_XerC"/>
    <property type="match status" value="1"/>
</dbReference>
<dbReference type="RefSeq" id="WP_039142845.1">
    <property type="nucleotide sequence ID" value="NZ_JOJZ01000007.1"/>
</dbReference>
<feature type="active site" evidence="10">
    <location>
        <position position="276"/>
    </location>
</feature>
<keyword evidence="6 10" id="KW-0229">DNA integration</keyword>
<dbReference type="GO" id="GO:0005737">
    <property type="term" value="C:cytoplasm"/>
    <property type="evidence" value="ECO:0007669"/>
    <property type="project" value="UniProtKB-SubCell"/>
</dbReference>